<proteinExistence type="predicted"/>
<reference evidence="1 2" key="1">
    <citation type="journal article" date="2014" name="PLoS Genet.">
        <title>Analysis of the Phlebiopsis gigantea genome, transcriptome and secretome provides insight into its pioneer colonization strategies of wood.</title>
        <authorList>
            <person name="Hori C."/>
            <person name="Ishida T."/>
            <person name="Igarashi K."/>
            <person name="Samejima M."/>
            <person name="Suzuki H."/>
            <person name="Master E."/>
            <person name="Ferreira P."/>
            <person name="Ruiz-Duenas F.J."/>
            <person name="Held B."/>
            <person name="Canessa P."/>
            <person name="Larrondo L.F."/>
            <person name="Schmoll M."/>
            <person name="Druzhinina I.S."/>
            <person name="Kubicek C.P."/>
            <person name="Gaskell J.A."/>
            <person name="Kersten P."/>
            <person name="St John F."/>
            <person name="Glasner J."/>
            <person name="Sabat G."/>
            <person name="Splinter BonDurant S."/>
            <person name="Syed K."/>
            <person name="Yadav J."/>
            <person name="Mgbeahuruike A.C."/>
            <person name="Kovalchuk A."/>
            <person name="Asiegbu F.O."/>
            <person name="Lackner G."/>
            <person name="Hoffmeister D."/>
            <person name="Rencoret J."/>
            <person name="Gutierrez A."/>
            <person name="Sun H."/>
            <person name="Lindquist E."/>
            <person name="Barry K."/>
            <person name="Riley R."/>
            <person name="Grigoriev I.V."/>
            <person name="Henrissat B."/>
            <person name="Kues U."/>
            <person name="Berka R.M."/>
            <person name="Martinez A.T."/>
            <person name="Covert S.F."/>
            <person name="Blanchette R.A."/>
            <person name="Cullen D."/>
        </authorList>
    </citation>
    <scope>NUCLEOTIDE SEQUENCE [LARGE SCALE GENOMIC DNA]</scope>
    <source>
        <strain evidence="1 2">11061_1 CR5-6</strain>
    </source>
</reference>
<keyword evidence="2" id="KW-1185">Reference proteome</keyword>
<evidence type="ECO:0008006" key="3">
    <source>
        <dbReference type="Google" id="ProtNLM"/>
    </source>
</evidence>
<dbReference type="EMBL" id="KN840488">
    <property type="protein sequence ID" value="KIP07908.1"/>
    <property type="molecule type" value="Genomic_DNA"/>
</dbReference>
<accession>A0A0C3PMN3</accession>
<evidence type="ECO:0000313" key="2">
    <source>
        <dbReference type="Proteomes" id="UP000053257"/>
    </source>
</evidence>
<dbReference type="AlphaFoldDB" id="A0A0C3PMN3"/>
<name>A0A0C3PMN3_PHLG1</name>
<protein>
    <recommendedName>
        <fullName evidence="3">F-box domain-containing protein</fullName>
    </recommendedName>
</protein>
<dbReference type="OrthoDB" id="3140657at2759"/>
<dbReference type="SUPFAM" id="SSF52047">
    <property type="entry name" value="RNI-like"/>
    <property type="match status" value="1"/>
</dbReference>
<dbReference type="HOGENOM" id="CLU_565128_0_0_1"/>
<gene>
    <name evidence="1" type="ORF">PHLGIDRAFT_12911</name>
</gene>
<sequence length="536" mass="61475">MSRWLPVFNFERSYKQCQIYARSREPAMVYIPLDILDLVFTELQPFSTVTFSGGAEEPKRELRSCTLVCREWQPLATSHLFRNVGYSFVYSLEVVEVHGLRAADDPRLPGARWTPPGVKSNPESCIPTKSLGQFREFLAGSLRICPSIRTLFLEGYPLSDHTDEEWRLSPEMLVSIINMLPNLRRLHLFNFAITPLDKPANTLLIMPPTPLVIGRTLRSVSMGYSSEEDGQENILHPYTQMDVFELLKCFSEVEDVRIDLSPEYWSEGDFDPGDEEDYGWEEEDSFSEEIDDHNGEAVPTGTNIMSTSLDPEPMMLLRLHSLTIGGENQSPKKFLEALLKHPEAFGPIRRLRLFNPWPSMVRSVSWFLQETADVLPLEHLEISSNMMLLLDGLNISVCASLQTLELSLRFTCDDYSSCCHTLDALVPFFLKSPLSRFNNPMFTSLTFRLRFTSFDYDEDESTQKDRPEDEIAELRGNMLDGVLVEFSQRMGLAKLLVTYLNDLGTTRSRAEITLKHMFPKLKEKGYLQLTYMDELY</sequence>
<dbReference type="Proteomes" id="UP000053257">
    <property type="component" value="Unassembled WGS sequence"/>
</dbReference>
<organism evidence="1 2">
    <name type="scientific">Phlebiopsis gigantea (strain 11061_1 CR5-6)</name>
    <name type="common">White-rot fungus</name>
    <name type="synonym">Peniophora gigantea</name>
    <dbReference type="NCBI Taxonomy" id="745531"/>
    <lineage>
        <taxon>Eukaryota</taxon>
        <taxon>Fungi</taxon>
        <taxon>Dikarya</taxon>
        <taxon>Basidiomycota</taxon>
        <taxon>Agaricomycotina</taxon>
        <taxon>Agaricomycetes</taxon>
        <taxon>Polyporales</taxon>
        <taxon>Phanerochaetaceae</taxon>
        <taxon>Phlebiopsis</taxon>
    </lineage>
</organism>
<evidence type="ECO:0000313" key="1">
    <source>
        <dbReference type="EMBL" id="KIP07908.1"/>
    </source>
</evidence>